<organism evidence="1 2">
    <name type="scientific">Fusobacterium necrophorum subsp. funduliforme</name>
    <dbReference type="NCBI Taxonomy" id="143387"/>
    <lineage>
        <taxon>Bacteria</taxon>
        <taxon>Fusobacteriati</taxon>
        <taxon>Fusobacteriota</taxon>
        <taxon>Fusobacteriia</taxon>
        <taxon>Fusobacteriales</taxon>
        <taxon>Fusobacteriaceae</taxon>
        <taxon>Fusobacterium</taxon>
    </lineage>
</organism>
<accession>A0A162J6F2</accession>
<sequence>MEARILQEFCGVINGITIYDRYIYYSVQYLLEKIEEKFGFVYNEKFILYLSENIETISMKYDSFDFAEMENDFSECIQKANSFNEIQFKYCGLDWKLEDFNKNIKDGKFFTIRR</sequence>
<protein>
    <submittedName>
        <fullName evidence="1">Uncharacterized protein</fullName>
    </submittedName>
</protein>
<reference evidence="1 2" key="1">
    <citation type="submission" date="2016-03" db="EMBL/GenBank/DDBJ databases">
        <title>Comparative genomics of human isolates of Fusobacterium necrophorum.</title>
        <authorList>
            <person name="Jensen A."/>
            <person name="Bank S."/>
            <person name="Andersen P.S."/>
            <person name="Kristensen L.H."/>
            <person name="Prag J."/>
        </authorList>
    </citation>
    <scope>NUCLEOTIDE SEQUENCE [LARGE SCALE GENOMIC DNA]</scope>
    <source>
        <strain evidence="1 2">LS_1264</strain>
    </source>
</reference>
<gene>
    <name evidence="1" type="ORF">A2J07_00355</name>
</gene>
<dbReference type="RefSeq" id="WP_062680693.1">
    <property type="nucleotide sequence ID" value="NZ_LVEA01000001.1"/>
</dbReference>
<dbReference type="EMBL" id="LVEA01000001">
    <property type="protein sequence ID" value="KYL05219.1"/>
    <property type="molecule type" value="Genomic_DNA"/>
</dbReference>
<comment type="caution">
    <text evidence="1">The sequence shown here is derived from an EMBL/GenBank/DDBJ whole genome shotgun (WGS) entry which is preliminary data.</text>
</comment>
<name>A0A162J6F2_9FUSO</name>
<dbReference type="Proteomes" id="UP000075816">
    <property type="component" value="Unassembled WGS sequence"/>
</dbReference>
<proteinExistence type="predicted"/>
<dbReference type="AlphaFoldDB" id="A0A162J6F2"/>
<evidence type="ECO:0000313" key="2">
    <source>
        <dbReference type="Proteomes" id="UP000075816"/>
    </source>
</evidence>
<evidence type="ECO:0000313" key="1">
    <source>
        <dbReference type="EMBL" id="KYL05219.1"/>
    </source>
</evidence>